<comment type="caution">
    <text evidence="2">The sequence shown here is derived from an EMBL/GenBank/DDBJ whole genome shotgun (WGS) entry which is preliminary data.</text>
</comment>
<dbReference type="Proteomes" id="UP000713479">
    <property type="component" value="Unassembled WGS sequence"/>
</dbReference>
<feature type="transmembrane region" description="Helical" evidence="1">
    <location>
        <begin position="430"/>
        <end position="451"/>
    </location>
</feature>
<gene>
    <name evidence="2" type="ORF">E7Z74_08170</name>
</gene>
<feature type="transmembrane region" description="Helical" evidence="1">
    <location>
        <begin position="257"/>
        <end position="284"/>
    </location>
</feature>
<protein>
    <submittedName>
        <fullName evidence="2">DUF2142 domain-containing protein</fullName>
    </submittedName>
</protein>
<feature type="transmembrane region" description="Helical" evidence="1">
    <location>
        <begin position="37"/>
        <end position="57"/>
    </location>
</feature>
<feature type="transmembrane region" description="Helical" evidence="1">
    <location>
        <begin position="228"/>
        <end position="245"/>
    </location>
</feature>
<feature type="transmembrane region" description="Helical" evidence="1">
    <location>
        <begin position="340"/>
        <end position="360"/>
    </location>
</feature>
<feature type="transmembrane region" description="Helical" evidence="1">
    <location>
        <begin position="403"/>
        <end position="424"/>
    </location>
</feature>
<feature type="transmembrane region" description="Helical" evidence="1">
    <location>
        <begin position="372"/>
        <end position="391"/>
    </location>
</feature>
<keyword evidence="1" id="KW-0472">Membrane</keyword>
<reference evidence="2" key="1">
    <citation type="submission" date="2019-04" db="EMBL/GenBank/DDBJ databases">
        <title>Evolution of Biomass-Degrading Anaerobic Consortia Revealed by Metagenomics.</title>
        <authorList>
            <person name="Peng X."/>
        </authorList>
    </citation>
    <scope>NUCLEOTIDE SEQUENCE</scope>
    <source>
        <strain evidence="2">SIG13</strain>
    </source>
</reference>
<feature type="transmembrane region" description="Helical" evidence="1">
    <location>
        <begin position="69"/>
        <end position="89"/>
    </location>
</feature>
<accession>A0A8T3VTI9</accession>
<feature type="transmembrane region" description="Helical" evidence="1">
    <location>
        <begin position="183"/>
        <end position="201"/>
    </location>
</feature>
<evidence type="ECO:0000313" key="2">
    <source>
        <dbReference type="EMBL" id="MBE6511215.1"/>
    </source>
</evidence>
<evidence type="ECO:0000313" key="3">
    <source>
        <dbReference type="Proteomes" id="UP000713479"/>
    </source>
</evidence>
<sequence>MEIKNYFNDYKKYMIIYLVFVAIFLFAMYNAKLFEHYHYKVIFLSITVIVGLCGIYYSYRNKNNLHKIGLALIIVFGLMLVFLAPPMSFPDEATHFTRAELLSEGQLYPEATDKGFYVNDYYFNMNQAQNSSTVLNSNFNNPITDHKGYWEYTTDSPFYSYILSALGIMLAKILNLTEIWALYFARIANLLLYGAVAYFMIKTIPKFKLPLLVIATIPLCISQASSPSYDAFILTFSLIIITYFVKMYCGEINEKNLAIFFISILLISLIKPPYILLGFLTLVLPFKESKYKKYSIIFSIILIAITVLSVSSIFTSMFVQSAPASTVSRAGQMQFIMSNPLILIDLAKNMIVSIPDLFIMKSNYFHYADFEGYKLFNILYIIAFLAFSLFYKLDINLEKNKRIILSIIFLIIYIGIYGILYLQWTPVGSNVILGVQTRYFLPIIFMVPLIINLKNKKIENKEMYVLTFIIIFLSGLMMLPITHYY</sequence>
<keyword evidence="1" id="KW-0812">Transmembrane</keyword>
<organism evidence="2 3">
    <name type="scientific">Methanobrevibacter millerae</name>
    <dbReference type="NCBI Taxonomy" id="230361"/>
    <lineage>
        <taxon>Archaea</taxon>
        <taxon>Methanobacteriati</taxon>
        <taxon>Methanobacteriota</taxon>
        <taxon>Methanomada group</taxon>
        <taxon>Methanobacteria</taxon>
        <taxon>Methanobacteriales</taxon>
        <taxon>Methanobacteriaceae</taxon>
        <taxon>Methanobrevibacter</taxon>
    </lineage>
</organism>
<evidence type="ECO:0000256" key="1">
    <source>
        <dbReference type="SAM" id="Phobius"/>
    </source>
</evidence>
<feature type="transmembrane region" description="Helical" evidence="1">
    <location>
        <begin position="158"/>
        <end position="176"/>
    </location>
</feature>
<proteinExistence type="predicted"/>
<name>A0A8T3VTI9_9EURY</name>
<feature type="transmembrane region" description="Helical" evidence="1">
    <location>
        <begin position="12"/>
        <end position="31"/>
    </location>
</feature>
<dbReference type="Pfam" id="PF09913">
    <property type="entry name" value="DUF2142"/>
    <property type="match status" value="1"/>
</dbReference>
<keyword evidence="1" id="KW-1133">Transmembrane helix</keyword>
<feature type="transmembrane region" description="Helical" evidence="1">
    <location>
        <begin position="463"/>
        <end position="482"/>
    </location>
</feature>
<feature type="transmembrane region" description="Helical" evidence="1">
    <location>
        <begin position="296"/>
        <end position="319"/>
    </location>
</feature>
<dbReference type="InterPro" id="IPR018674">
    <property type="entry name" value="DUF2142_membrane"/>
</dbReference>
<dbReference type="AlphaFoldDB" id="A0A8T3VTI9"/>
<dbReference type="EMBL" id="SUTF01000010">
    <property type="protein sequence ID" value="MBE6511215.1"/>
    <property type="molecule type" value="Genomic_DNA"/>
</dbReference>